<sequence length="478" mass="49868">MDTQPQTHGLFIGGTWHRPGPTFEVSDPATGRTVAAVADAGPGDALAALDAAAQAQPGWAAAPPRERAEILRRAHDLLVARTEEFAELATLEMGRPLAESRAEVAYAADFLRWFAEEAVRIAGEHRTAPGGDFRIVTARRPVGPCYLITPWNFPLAMITRKVGPALAAGCTVIVKPAEATPLCALALASLLAEAGVPAGVVNVLPTLDPGPVTTALLADERLRKLSFTGSTEVGRMLLAQSAPGVLRTSMELGGNAPFLVFDDADIDAAADGALVAKMRNAGQSCVAANRFIVHRAVAADFAEALRARMAPLRFGPGSDPASQVGPLIDEAARTRVHGLVADAVDKGAKVLLGGEIPAGPGSFYPPTLLVDVPPDAALLHREIFGPVAAITVQPDEEAMVKAANATPAGLVAFAYTRDLQRAFRLGDRLEAGMVGLNRGLVSNAAAPFGGVRQSGLGREGGFEGIDEYLEVKYLAIQA</sequence>
<dbReference type="InterPro" id="IPR016161">
    <property type="entry name" value="Ald_DH/histidinol_DH"/>
</dbReference>
<dbReference type="Pfam" id="PF00171">
    <property type="entry name" value="Aldedh"/>
    <property type="match status" value="1"/>
</dbReference>
<protein>
    <submittedName>
        <fullName evidence="6">NAD-dependent succinate-semialdehyde dehydrogenase</fullName>
    </submittedName>
</protein>
<dbReference type="SUPFAM" id="SSF53720">
    <property type="entry name" value="ALDH-like"/>
    <property type="match status" value="1"/>
</dbReference>
<organism evidence="6 7">
    <name type="scientific">Actinomadura keratinilytica</name>
    <dbReference type="NCBI Taxonomy" id="547461"/>
    <lineage>
        <taxon>Bacteria</taxon>
        <taxon>Bacillati</taxon>
        <taxon>Actinomycetota</taxon>
        <taxon>Actinomycetes</taxon>
        <taxon>Streptosporangiales</taxon>
        <taxon>Thermomonosporaceae</taxon>
        <taxon>Actinomadura</taxon>
    </lineage>
</organism>
<evidence type="ECO:0000256" key="3">
    <source>
        <dbReference type="RuleBase" id="RU003345"/>
    </source>
</evidence>
<dbReference type="PROSITE" id="PS00687">
    <property type="entry name" value="ALDEHYDE_DEHYDR_GLU"/>
    <property type="match status" value="1"/>
</dbReference>
<feature type="domain" description="Aldehyde dehydrogenase" evidence="5">
    <location>
        <begin position="21"/>
        <end position="473"/>
    </location>
</feature>
<feature type="region of interest" description="Disordered" evidence="4">
    <location>
        <begin position="1"/>
        <end position="21"/>
    </location>
</feature>
<gene>
    <name evidence="6" type="ORF">GCM10022416_00610</name>
</gene>
<dbReference type="PANTHER" id="PTHR43353">
    <property type="entry name" value="SUCCINATE-SEMIALDEHYDE DEHYDROGENASE, MITOCHONDRIAL"/>
    <property type="match status" value="1"/>
</dbReference>
<dbReference type="InterPro" id="IPR016163">
    <property type="entry name" value="Ald_DH_C"/>
</dbReference>
<reference evidence="7" key="1">
    <citation type="journal article" date="2019" name="Int. J. Syst. Evol. Microbiol.">
        <title>The Global Catalogue of Microorganisms (GCM) 10K type strain sequencing project: providing services to taxonomists for standard genome sequencing and annotation.</title>
        <authorList>
            <consortium name="The Broad Institute Genomics Platform"/>
            <consortium name="The Broad Institute Genome Sequencing Center for Infectious Disease"/>
            <person name="Wu L."/>
            <person name="Ma J."/>
        </authorList>
    </citation>
    <scope>NUCLEOTIDE SEQUENCE [LARGE SCALE GENOMIC DNA]</scope>
    <source>
        <strain evidence="7">JCM 17316</strain>
    </source>
</reference>
<evidence type="ECO:0000256" key="2">
    <source>
        <dbReference type="PROSITE-ProRule" id="PRU10007"/>
    </source>
</evidence>
<dbReference type="InterPro" id="IPR050740">
    <property type="entry name" value="Aldehyde_DH_Superfamily"/>
</dbReference>
<evidence type="ECO:0000256" key="4">
    <source>
        <dbReference type="SAM" id="MobiDB-lite"/>
    </source>
</evidence>
<dbReference type="CDD" id="cd07103">
    <property type="entry name" value="ALDH_F5_SSADH_GabD"/>
    <property type="match status" value="1"/>
</dbReference>
<evidence type="ECO:0000313" key="7">
    <source>
        <dbReference type="Proteomes" id="UP001500266"/>
    </source>
</evidence>
<accession>A0ABP7XVL0</accession>
<proteinExistence type="inferred from homology"/>
<dbReference type="Proteomes" id="UP001500266">
    <property type="component" value="Unassembled WGS sequence"/>
</dbReference>
<dbReference type="InterPro" id="IPR016162">
    <property type="entry name" value="Ald_DH_N"/>
</dbReference>
<keyword evidence="7" id="KW-1185">Reference proteome</keyword>
<evidence type="ECO:0000256" key="1">
    <source>
        <dbReference type="ARBA" id="ARBA00023002"/>
    </source>
</evidence>
<dbReference type="RefSeq" id="WP_345016168.1">
    <property type="nucleotide sequence ID" value="NZ_BAABDO010000001.1"/>
</dbReference>
<name>A0ABP7XVL0_9ACTN</name>
<dbReference type="Gene3D" id="3.40.309.10">
    <property type="entry name" value="Aldehyde Dehydrogenase, Chain A, domain 2"/>
    <property type="match status" value="1"/>
</dbReference>
<evidence type="ECO:0000313" key="6">
    <source>
        <dbReference type="EMBL" id="GAA4126719.1"/>
    </source>
</evidence>
<comment type="similarity">
    <text evidence="3">Belongs to the aldehyde dehydrogenase family.</text>
</comment>
<dbReference type="PANTHER" id="PTHR43353:SF5">
    <property type="entry name" value="SUCCINATE-SEMIALDEHYDE DEHYDROGENASE, MITOCHONDRIAL"/>
    <property type="match status" value="1"/>
</dbReference>
<feature type="active site" evidence="2">
    <location>
        <position position="251"/>
    </location>
</feature>
<dbReference type="Gene3D" id="3.40.605.10">
    <property type="entry name" value="Aldehyde Dehydrogenase, Chain A, domain 1"/>
    <property type="match status" value="1"/>
</dbReference>
<dbReference type="InterPro" id="IPR029510">
    <property type="entry name" value="Ald_DH_CS_GLU"/>
</dbReference>
<keyword evidence="1 3" id="KW-0560">Oxidoreductase</keyword>
<dbReference type="InterPro" id="IPR015590">
    <property type="entry name" value="Aldehyde_DH_dom"/>
</dbReference>
<dbReference type="EMBL" id="BAABDO010000001">
    <property type="protein sequence ID" value="GAA4126719.1"/>
    <property type="molecule type" value="Genomic_DNA"/>
</dbReference>
<comment type="caution">
    <text evidence="6">The sequence shown here is derived from an EMBL/GenBank/DDBJ whole genome shotgun (WGS) entry which is preliminary data.</text>
</comment>
<evidence type="ECO:0000259" key="5">
    <source>
        <dbReference type="Pfam" id="PF00171"/>
    </source>
</evidence>